<dbReference type="AlphaFoldDB" id="A0A0C9WZ20"/>
<evidence type="ECO:0000313" key="4">
    <source>
        <dbReference type="Proteomes" id="UP000054477"/>
    </source>
</evidence>
<dbReference type="OrthoDB" id="4760524at2759"/>
<evidence type="ECO:0000256" key="1">
    <source>
        <dbReference type="ARBA" id="ARBA00022737"/>
    </source>
</evidence>
<organism evidence="3 4">
    <name type="scientific">Laccaria amethystina LaAM-08-1</name>
    <dbReference type="NCBI Taxonomy" id="1095629"/>
    <lineage>
        <taxon>Eukaryota</taxon>
        <taxon>Fungi</taxon>
        <taxon>Dikarya</taxon>
        <taxon>Basidiomycota</taxon>
        <taxon>Agaricomycotina</taxon>
        <taxon>Agaricomycetes</taxon>
        <taxon>Agaricomycetidae</taxon>
        <taxon>Agaricales</taxon>
        <taxon>Agaricineae</taxon>
        <taxon>Hydnangiaceae</taxon>
        <taxon>Laccaria</taxon>
    </lineage>
</organism>
<dbReference type="EMBL" id="KN839518">
    <property type="protein sequence ID" value="KIJ89672.1"/>
    <property type="molecule type" value="Genomic_DNA"/>
</dbReference>
<feature type="domain" description="Nephrocystin 3-like N-terminal" evidence="2">
    <location>
        <begin position="71"/>
        <end position="234"/>
    </location>
</feature>
<dbReference type="Proteomes" id="UP000054477">
    <property type="component" value="Unassembled WGS sequence"/>
</dbReference>
<reference evidence="3 4" key="1">
    <citation type="submission" date="2014-04" db="EMBL/GenBank/DDBJ databases">
        <authorList>
            <consortium name="DOE Joint Genome Institute"/>
            <person name="Kuo A."/>
            <person name="Kohler A."/>
            <person name="Nagy L.G."/>
            <person name="Floudas D."/>
            <person name="Copeland A."/>
            <person name="Barry K.W."/>
            <person name="Cichocki N."/>
            <person name="Veneault-Fourrey C."/>
            <person name="LaButti K."/>
            <person name="Lindquist E.A."/>
            <person name="Lipzen A."/>
            <person name="Lundell T."/>
            <person name="Morin E."/>
            <person name="Murat C."/>
            <person name="Sun H."/>
            <person name="Tunlid A."/>
            <person name="Henrissat B."/>
            <person name="Grigoriev I.V."/>
            <person name="Hibbett D.S."/>
            <person name="Martin F."/>
            <person name="Nordberg H.P."/>
            <person name="Cantor M.N."/>
            <person name="Hua S.X."/>
        </authorList>
    </citation>
    <scope>NUCLEOTIDE SEQUENCE [LARGE SCALE GENOMIC DNA]</scope>
    <source>
        <strain evidence="3 4">LaAM-08-1</strain>
    </source>
</reference>
<dbReference type="Pfam" id="PF24883">
    <property type="entry name" value="NPHP3_N"/>
    <property type="match status" value="1"/>
</dbReference>
<dbReference type="InterPro" id="IPR027417">
    <property type="entry name" value="P-loop_NTPase"/>
</dbReference>
<dbReference type="HOGENOM" id="CLU_000288_6_10_1"/>
<dbReference type="Gene3D" id="3.40.50.300">
    <property type="entry name" value="P-loop containing nucleotide triphosphate hydrolases"/>
    <property type="match status" value="1"/>
</dbReference>
<name>A0A0C9WZ20_9AGAR</name>
<dbReference type="SUPFAM" id="SSF52540">
    <property type="entry name" value="P-loop containing nucleoside triphosphate hydrolases"/>
    <property type="match status" value="1"/>
</dbReference>
<accession>A0A0C9WZ20</accession>
<keyword evidence="4" id="KW-1185">Reference proteome</keyword>
<protein>
    <recommendedName>
        <fullName evidence="2">Nephrocystin 3-like N-terminal domain-containing protein</fullName>
    </recommendedName>
</protein>
<proteinExistence type="predicted"/>
<evidence type="ECO:0000313" key="3">
    <source>
        <dbReference type="EMBL" id="KIJ89672.1"/>
    </source>
</evidence>
<gene>
    <name evidence="3" type="ORF">K443DRAFT_618894</name>
</gene>
<dbReference type="PANTHER" id="PTHR10039:SF17">
    <property type="entry name" value="FUNGAL STAND N-TERMINAL GOODBYE DOMAIN-CONTAINING PROTEIN-RELATED"/>
    <property type="match status" value="1"/>
</dbReference>
<evidence type="ECO:0000259" key="2">
    <source>
        <dbReference type="Pfam" id="PF24883"/>
    </source>
</evidence>
<dbReference type="InterPro" id="IPR056884">
    <property type="entry name" value="NPHP3-like_N"/>
</dbReference>
<keyword evidence="1" id="KW-0677">Repeat</keyword>
<sequence>MASNTILENSTGTTISGNAQVVNAGGNVTISQGSLSAGLSQLLRPVSNATHTRSGPVSKCDPGTRLEVIDAIKKWLDRRDKQSVCWLNGPAGYGKSALSQTIAERYADKGRLLGSFFFLRGAGDRSHIGRLIPTLAHQISVSVPATKRLIGRALEEDCTMLDSSASIVHQFQRLIANPLSSPLNLFSFFAKSKILVIDGLDECDDKVQMTEFIEMLIDMSQRDQLPFRILLTSRVEEHIRKKFGDARAQSVLYCIDLDAFDVRPDIQLYFEQEFGHIYDQNLPIMRRIPQPWPSSVALSVLLDKAGSSFMFAATLVRLVREDPMPYKALQEVLASGSNGLDPLYKQVLSSASQTPTFYRLLASIMVLKTNQSINSLGLLLDIQAGDIVLELLKVQSIVKIPGDDNELIMLYHTSLRDFLSIKSRSGYYFIDPPSRHLHMALDCLKCLAKDSSEDFFDSSPEYAIVEWPHHIILVLQEQEPIRDEAIMNTLVYSIENFLTFQGKKW</sequence>
<feature type="non-terminal residue" evidence="3">
    <location>
        <position position="505"/>
    </location>
</feature>
<reference evidence="4" key="2">
    <citation type="submission" date="2015-01" db="EMBL/GenBank/DDBJ databases">
        <title>Evolutionary Origins and Diversification of the Mycorrhizal Mutualists.</title>
        <authorList>
            <consortium name="DOE Joint Genome Institute"/>
            <consortium name="Mycorrhizal Genomics Consortium"/>
            <person name="Kohler A."/>
            <person name="Kuo A."/>
            <person name="Nagy L.G."/>
            <person name="Floudas D."/>
            <person name="Copeland A."/>
            <person name="Barry K.W."/>
            <person name="Cichocki N."/>
            <person name="Veneault-Fourrey C."/>
            <person name="LaButti K."/>
            <person name="Lindquist E.A."/>
            <person name="Lipzen A."/>
            <person name="Lundell T."/>
            <person name="Morin E."/>
            <person name="Murat C."/>
            <person name="Riley R."/>
            <person name="Ohm R."/>
            <person name="Sun H."/>
            <person name="Tunlid A."/>
            <person name="Henrissat B."/>
            <person name="Grigoriev I.V."/>
            <person name="Hibbett D.S."/>
            <person name="Martin F."/>
        </authorList>
    </citation>
    <scope>NUCLEOTIDE SEQUENCE [LARGE SCALE GENOMIC DNA]</scope>
    <source>
        <strain evidence="4">LaAM-08-1</strain>
    </source>
</reference>
<dbReference type="PANTHER" id="PTHR10039">
    <property type="entry name" value="AMELOGENIN"/>
    <property type="match status" value="1"/>
</dbReference>